<name>A0A170XMA8_TRIIF</name>
<sequence>KIISVSVMFILGVRSPVNNFFFRSTEMKVTYSQITSSLQKFSPGELMSLIPELFSEISWDAVRTSIRKNRLSCQSKFIAMVTTSLYEATNPTTENLQFVYWALQLFDKIEHNSQDWHGIHLFDEIEEVYDTNVIERNIIRAYRTEARDAEVMIKVCEHLIYVMTIEKRTSPNGVKYGKPFFFVYNHKLEEPYGFYS</sequence>
<feature type="non-terminal residue" evidence="1">
    <location>
        <position position="196"/>
    </location>
</feature>
<accession>A0A170XMA8</accession>
<dbReference type="AlphaFoldDB" id="A0A170XMA8"/>
<reference evidence="1" key="2">
    <citation type="journal article" date="2017" name="J. Med. Entomol.">
        <title>Transcriptome Analysis of the Triatoma infestans (Hemiptera: Reduviidae) Integument.</title>
        <authorList>
            <person name="Calderon-Fernandez G.M."/>
            <person name="Moriconi D.E."/>
            <person name="Dulbecco A.B."/>
            <person name="Juarez M.P."/>
        </authorList>
    </citation>
    <scope>NUCLEOTIDE SEQUENCE</scope>
    <source>
        <strain evidence="1">Int1</strain>
        <tissue evidence="1">Integument</tissue>
    </source>
</reference>
<evidence type="ECO:0000313" key="1">
    <source>
        <dbReference type="EMBL" id="JAR99012.1"/>
    </source>
</evidence>
<protein>
    <submittedName>
        <fullName evidence="1">Uncharacterized protein</fullName>
    </submittedName>
</protein>
<dbReference type="EMBL" id="GEMB01004257">
    <property type="protein sequence ID" value="JAR99012.1"/>
    <property type="molecule type" value="Transcribed_RNA"/>
</dbReference>
<proteinExistence type="predicted"/>
<organism evidence="1">
    <name type="scientific">Triatoma infestans</name>
    <name type="common">Assassin bug</name>
    <dbReference type="NCBI Taxonomy" id="30076"/>
    <lineage>
        <taxon>Eukaryota</taxon>
        <taxon>Metazoa</taxon>
        <taxon>Ecdysozoa</taxon>
        <taxon>Arthropoda</taxon>
        <taxon>Hexapoda</taxon>
        <taxon>Insecta</taxon>
        <taxon>Pterygota</taxon>
        <taxon>Neoptera</taxon>
        <taxon>Paraneoptera</taxon>
        <taxon>Hemiptera</taxon>
        <taxon>Heteroptera</taxon>
        <taxon>Panheteroptera</taxon>
        <taxon>Cimicomorpha</taxon>
        <taxon>Reduviidae</taxon>
        <taxon>Triatominae</taxon>
        <taxon>Triatoma</taxon>
    </lineage>
</organism>
<reference evidence="1" key="1">
    <citation type="submission" date="2016-04" db="EMBL/GenBank/DDBJ databases">
        <authorList>
            <person name="Calderon-Fernandez G.M.Sr."/>
        </authorList>
    </citation>
    <scope>NUCLEOTIDE SEQUENCE</scope>
    <source>
        <strain evidence="1">Int1</strain>
        <tissue evidence="1">Integument</tissue>
    </source>
</reference>
<feature type="non-terminal residue" evidence="1">
    <location>
        <position position="1"/>
    </location>
</feature>